<keyword evidence="2" id="KW-0732">Signal</keyword>
<name>A0AAV3QV06_LITER</name>
<feature type="compositionally biased region" description="Polar residues" evidence="1">
    <location>
        <begin position="122"/>
        <end position="133"/>
    </location>
</feature>
<sequence>MATISTFACVIIFTFALLAISIDGRKEVGGKYWRNVMHESGTSNEVVNVDVFLPEEKADCDELSKNMEHKKHNNFEPRPNTWKLKVEKKISFSNDFEPRPNLSIYDKDGKPSVNEFFEPRPNVSSYGGDSDNNGLKEENKFIA</sequence>
<gene>
    <name evidence="3" type="ORF">LIER_40193</name>
</gene>
<comment type="caution">
    <text evidence="3">The sequence shown here is derived from an EMBL/GenBank/DDBJ whole genome shotgun (WGS) entry which is preliminary data.</text>
</comment>
<proteinExistence type="predicted"/>
<dbReference type="EMBL" id="BAABME010022723">
    <property type="protein sequence ID" value="GAA0166458.1"/>
    <property type="molecule type" value="Genomic_DNA"/>
</dbReference>
<dbReference type="InterPro" id="IPR024489">
    <property type="entry name" value="Organ_specific_prot"/>
</dbReference>
<keyword evidence="4" id="KW-1185">Reference proteome</keyword>
<evidence type="ECO:0000256" key="1">
    <source>
        <dbReference type="SAM" id="MobiDB-lite"/>
    </source>
</evidence>
<organism evidence="3 4">
    <name type="scientific">Lithospermum erythrorhizon</name>
    <name type="common">Purple gromwell</name>
    <name type="synonym">Lithospermum officinale var. erythrorhizon</name>
    <dbReference type="NCBI Taxonomy" id="34254"/>
    <lineage>
        <taxon>Eukaryota</taxon>
        <taxon>Viridiplantae</taxon>
        <taxon>Streptophyta</taxon>
        <taxon>Embryophyta</taxon>
        <taxon>Tracheophyta</taxon>
        <taxon>Spermatophyta</taxon>
        <taxon>Magnoliopsida</taxon>
        <taxon>eudicotyledons</taxon>
        <taxon>Gunneridae</taxon>
        <taxon>Pentapetalae</taxon>
        <taxon>asterids</taxon>
        <taxon>lamiids</taxon>
        <taxon>Boraginales</taxon>
        <taxon>Boraginaceae</taxon>
        <taxon>Boraginoideae</taxon>
        <taxon>Lithospermeae</taxon>
        <taxon>Lithospermum</taxon>
    </lineage>
</organism>
<feature type="region of interest" description="Disordered" evidence="1">
    <location>
        <begin position="116"/>
        <end position="143"/>
    </location>
</feature>
<dbReference type="PANTHER" id="PTHR33731">
    <property type="entry name" value="PROTEIN, PUTATIVE-RELATED"/>
    <property type="match status" value="1"/>
</dbReference>
<feature type="chain" id="PRO_5043517364" description="Organ specific protein" evidence="2">
    <location>
        <begin position="25"/>
        <end position="143"/>
    </location>
</feature>
<dbReference type="PANTHER" id="PTHR33731:SF2">
    <property type="entry name" value="ORGAN-SPECIFIC PROTEIN S2-LIKE"/>
    <property type="match status" value="1"/>
</dbReference>
<dbReference type="AlphaFoldDB" id="A0AAV3QV06"/>
<dbReference type="Proteomes" id="UP001454036">
    <property type="component" value="Unassembled WGS sequence"/>
</dbReference>
<dbReference type="Pfam" id="PF10950">
    <property type="entry name" value="Organ_specific"/>
    <property type="match status" value="1"/>
</dbReference>
<evidence type="ECO:0008006" key="5">
    <source>
        <dbReference type="Google" id="ProtNLM"/>
    </source>
</evidence>
<reference evidence="3 4" key="1">
    <citation type="submission" date="2024-01" db="EMBL/GenBank/DDBJ databases">
        <title>The complete chloroplast genome sequence of Lithospermum erythrorhizon: insights into the phylogenetic relationship among Boraginaceae species and the maternal lineages of purple gromwells.</title>
        <authorList>
            <person name="Okada T."/>
            <person name="Watanabe K."/>
        </authorList>
    </citation>
    <scope>NUCLEOTIDE SEQUENCE [LARGE SCALE GENOMIC DNA]</scope>
</reference>
<feature type="signal peptide" evidence="2">
    <location>
        <begin position="1"/>
        <end position="24"/>
    </location>
</feature>
<evidence type="ECO:0000313" key="3">
    <source>
        <dbReference type="EMBL" id="GAA0166458.1"/>
    </source>
</evidence>
<protein>
    <recommendedName>
        <fullName evidence="5">Organ specific protein</fullName>
    </recommendedName>
</protein>
<feature type="compositionally biased region" description="Basic and acidic residues" evidence="1">
    <location>
        <begin position="134"/>
        <end position="143"/>
    </location>
</feature>
<evidence type="ECO:0000256" key="2">
    <source>
        <dbReference type="SAM" id="SignalP"/>
    </source>
</evidence>
<evidence type="ECO:0000313" key="4">
    <source>
        <dbReference type="Proteomes" id="UP001454036"/>
    </source>
</evidence>
<accession>A0AAV3QV06</accession>